<accession>A0AAD4NIH4</accession>
<feature type="compositionally biased region" description="Polar residues" evidence="8">
    <location>
        <begin position="241"/>
        <end position="251"/>
    </location>
</feature>
<feature type="compositionally biased region" description="Polar residues" evidence="8">
    <location>
        <begin position="409"/>
        <end position="422"/>
    </location>
</feature>
<evidence type="ECO:0000256" key="4">
    <source>
        <dbReference type="ARBA" id="ARBA00022490"/>
    </source>
</evidence>
<evidence type="ECO:0000256" key="5">
    <source>
        <dbReference type="ARBA" id="ARBA00022737"/>
    </source>
</evidence>
<sequence>MTAATPNLRKGSDSGGGGRNIAVRGGPLPYGHILEVGSAIPNSDNDDNFSALPYENSSFFAFVRRRASLQYSSPLPSGVRQSAMQPAPDWTMFETAHLDQPWEFRRRVSDHLLGGRWAAGSSQVPGNGHRHSFGPYNAVATHWPHFESYGPPAVSRMQRRSQPSLIFQYQSGAPPAGAPRPVSGHARLEPLFGSVGQLRPTSNSSSSSTATLVRHPHPLGTIRHAPSQPTLPTQPGHVWKNVSQGDTTPINRSRESVGIDGHTSRSVMPHQPQQHYVPRSPQSGSPTVGRRHGHLSGHSSVGHQPGATQKRILKRCPQSDLSGERVKSYHLLKKSGFERSSPSSGSLANNSNESTPSRTDEHEIDPIYLALKQATGKYTGGTNSNQGSRRGSSAHNFGGLGGNNGAIGSSTPSPRNLSQVSLQDSGYAEAMGSRHQLNLGSTPQLDQIAGGVRAQHNSGSNNGVVHHNSGLVGGPTASRSANNRRPKLSEKMKSLSLDCAEMPPPVNTLAMRSPYKSKPIRSARGFAASGESLDYERSMSPTAPAIPSSGGGRRLPTPAANGTHVVIHEYVTQSVETALFLGDRLHIVDNGDPDWLHGFKVNDRLEQLLTFPSTCVTAVQPGEQPMKLIQNVNLTESKFRLYRDQVVFAQPDSIRDDGSVLVRNENRKFVYCPLQYLMLL</sequence>
<keyword evidence="4" id="KW-0963">Cytoplasm</keyword>
<keyword evidence="6" id="KW-0862">Zinc</keyword>
<dbReference type="GO" id="GO:0008270">
    <property type="term" value="F:zinc ion binding"/>
    <property type="evidence" value="ECO:0007669"/>
    <property type="project" value="UniProtKB-KW"/>
</dbReference>
<evidence type="ECO:0000313" key="10">
    <source>
        <dbReference type="EMBL" id="KAI1726325.1"/>
    </source>
</evidence>
<keyword evidence="7" id="KW-0472">Membrane</keyword>
<evidence type="ECO:0000256" key="1">
    <source>
        <dbReference type="ARBA" id="ARBA00004236"/>
    </source>
</evidence>
<dbReference type="InterPro" id="IPR039688">
    <property type="entry name" value="STAC1/2/3"/>
</dbReference>
<keyword evidence="3" id="KW-1003">Cell membrane</keyword>
<proteinExistence type="predicted"/>
<feature type="compositionally biased region" description="Polar residues" evidence="8">
    <location>
        <begin position="380"/>
        <end position="395"/>
    </location>
</feature>
<keyword evidence="6" id="KW-0863">Zinc-finger</keyword>
<keyword evidence="11" id="KW-1185">Reference proteome</keyword>
<evidence type="ECO:0000313" key="11">
    <source>
        <dbReference type="Proteomes" id="UP001201812"/>
    </source>
</evidence>
<comment type="subcellular location">
    <subcellularLocation>
        <location evidence="1">Cell membrane</location>
    </subcellularLocation>
    <subcellularLocation>
        <location evidence="2">Cytoplasm</location>
    </subcellularLocation>
</comment>
<dbReference type="PANTHER" id="PTHR15135:SF7">
    <property type="entry name" value="STAC-LIKE, ISOFORM J"/>
    <property type="match status" value="1"/>
</dbReference>
<dbReference type="EMBL" id="JAKKPZ010000002">
    <property type="protein sequence ID" value="KAI1726325.1"/>
    <property type="molecule type" value="Genomic_DNA"/>
</dbReference>
<evidence type="ECO:0000256" key="6">
    <source>
        <dbReference type="ARBA" id="ARBA00022771"/>
    </source>
</evidence>
<organism evidence="10 11">
    <name type="scientific">Ditylenchus destructor</name>
    <dbReference type="NCBI Taxonomy" id="166010"/>
    <lineage>
        <taxon>Eukaryota</taxon>
        <taxon>Metazoa</taxon>
        <taxon>Ecdysozoa</taxon>
        <taxon>Nematoda</taxon>
        <taxon>Chromadorea</taxon>
        <taxon>Rhabditida</taxon>
        <taxon>Tylenchina</taxon>
        <taxon>Tylenchomorpha</taxon>
        <taxon>Sphaerularioidea</taxon>
        <taxon>Anguinidae</taxon>
        <taxon>Anguininae</taxon>
        <taxon>Ditylenchus</taxon>
    </lineage>
</organism>
<keyword evidence="6" id="KW-0479">Metal-binding</keyword>
<gene>
    <name evidence="10" type="ORF">DdX_03039</name>
</gene>
<dbReference type="GO" id="GO:0003009">
    <property type="term" value="P:skeletal muscle contraction"/>
    <property type="evidence" value="ECO:0007669"/>
    <property type="project" value="TreeGrafter"/>
</dbReference>
<dbReference type="Proteomes" id="UP001201812">
    <property type="component" value="Unassembled WGS sequence"/>
</dbReference>
<evidence type="ECO:0000256" key="3">
    <source>
        <dbReference type="ARBA" id="ARBA00022475"/>
    </source>
</evidence>
<evidence type="ECO:0000259" key="9">
    <source>
        <dbReference type="Pfam" id="PF26085"/>
    </source>
</evidence>
<protein>
    <submittedName>
        <fullName evidence="10">SH3 domain containing protein</fullName>
    </submittedName>
</protein>
<dbReference type="InterPro" id="IPR059031">
    <property type="entry name" value="SH3_20"/>
</dbReference>
<dbReference type="AlphaFoldDB" id="A0AAD4NIH4"/>
<feature type="region of interest" description="Disordered" evidence="8">
    <location>
        <begin position="532"/>
        <end position="555"/>
    </location>
</feature>
<feature type="region of interest" description="Disordered" evidence="8">
    <location>
        <begin position="1"/>
        <end position="22"/>
    </location>
</feature>
<feature type="compositionally biased region" description="Low complexity" evidence="8">
    <location>
        <begin position="338"/>
        <end position="352"/>
    </location>
</feature>
<dbReference type="GO" id="GO:0005737">
    <property type="term" value="C:cytoplasm"/>
    <property type="evidence" value="ECO:0007669"/>
    <property type="project" value="UniProtKB-SubCell"/>
</dbReference>
<keyword evidence="5" id="KW-0677">Repeat</keyword>
<reference evidence="10" key="1">
    <citation type="submission" date="2022-01" db="EMBL/GenBank/DDBJ databases">
        <title>Genome Sequence Resource for Two Populations of Ditylenchus destructor, the Migratory Endoparasitic Phytonematode.</title>
        <authorList>
            <person name="Zhang H."/>
            <person name="Lin R."/>
            <person name="Xie B."/>
        </authorList>
    </citation>
    <scope>NUCLEOTIDE SEQUENCE</scope>
    <source>
        <strain evidence="10">BazhouSP</strain>
    </source>
</reference>
<dbReference type="Pfam" id="PF26085">
    <property type="entry name" value="SH3_20"/>
    <property type="match status" value="1"/>
</dbReference>
<evidence type="ECO:0000256" key="8">
    <source>
        <dbReference type="SAM" id="MobiDB-lite"/>
    </source>
</evidence>
<name>A0AAD4NIH4_9BILA</name>
<feature type="region of interest" description="Disordered" evidence="8">
    <location>
        <begin position="378"/>
        <end position="422"/>
    </location>
</feature>
<dbReference type="GO" id="GO:0005886">
    <property type="term" value="C:plasma membrane"/>
    <property type="evidence" value="ECO:0007669"/>
    <property type="project" value="UniProtKB-SubCell"/>
</dbReference>
<feature type="region of interest" description="Disordered" evidence="8">
    <location>
        <begin position="218"/>
        <end position="361"/>
    </location>
</feature>
<feature type="domain" description="STAC3-related SH3" evidence="9">
    <location>
        <begin position="621"/>
        <end position="680"/>
    </location>
</feature>
<dbReference type="PANTHER" id="PTHR15135">
    <property type="entry name" value="STAC"/>
    <property type="match status" value="1"/>
</dbReference>
<evidence type="ECO:0000256" key="2">
    <source>
        <dbReference type="ARBA" id="ARBA00004496"/>
    </source>
</evidence>
<dbReference type="GO" id="GO:1903078">
    <property type="term" value="P:positive regulation of protein localization to plasma membrane"/>
    <property type="evidence" value="ECO:0007669"/>
    <property type="project" value="TreeGrafter"/>
</dbReference>
<evidence type="ECO:0000256" key="7">
    <source>
        <dbReference type="ARBA" id="ARBA00023136"/>
    </source>
</evidence>
<comment type="caution">
    <text evidence="10">The sequence shown here is derived from an EMBL/GenBank/DDBJ whole genome shotgun (WGS) entry which is preliminary data.</text>
</comment>